<proteinExistence type="predicted"/>
<evidence type="ECO:0000256" key="1">
    <source>
        <dbReference type="SAM" id="MobiDB-lite"/>
    </source>
</evidence>
<feature type="compositionally biased region" description="Low complexity" evidence="1">
    <location>
        <begin position="48"/>
        <end position="58"/>
    </location>
</feature>
<keyword evidence="3" id="KW-1185">Reference proteome</keyword>
<feature type="region of interest" description="Disordered" evidence="1">
    <location>
        <begin position="34"/>
        <end position="58"/>
    </location>
</feature>
<reference evidence="3" key="1">
    <citation type="journal article" date="2017" name="Nat. Commun.">
        <title>The asparagus genome sheds light on the origin and evolution of a young Y chromosome.</title>
        <authorList>
            <person name="Harkess A."/>
            <person name="Zhou J."/>
            <person name="Xu C."/>
            <person name="Bowers J.E."/>
            <person name="Van der Hulst R."/>
            <person name="Ayyampalayam S."/>
            <person name="Mercati F."/>
            <person name="Riccardi P."/>
            <person name="McKain M.R."/>
            <person name="Kakrana A."/>
            <person name="Tang H."/>
            <person name="Ray J."/>
            <person name="Groenendijk J."/>
            <person name="Arikit S."/>
            <person name="Mathioni S.M."/>
            <person name="Nakano M."/>
            <person name="Shan H."/>
            <person name="Telgmann-Rauber A."/>
            <person name="Kanno A."/>
            <person name="Yue Z."/>
            <person name="Chen H."/>
            <person name="Li W."/>
            <person name="Chen Y."/>
            <person name="Xu X."/>
            <person name="Zhang Y."/>
            <person name="Luo S."/>
            <person name="Chen H."/>
            <person name="Gao J."/>
            <person name="Mao Z."/>
            <person name="Pires J.C."/>
            <person name="Luo M."/>
            <person name="Kudrna D."/>
            <person name="Wing R.A."/>
            <person name="Meyers B.C."/>
            <person name="Yi K."/>
            <person name="Kong H."/>
            <person name="Lavrijsen P."/>
            <person name="Sunseri F."/>
            <person name="Falavigna A."/>
            <person name="Ye Y."/>
            <person name="Leebens-Mack J.H."/>
            <person name="Chen G."/>
        </authorList>
    </citation>
    <scope>NUCLEOTIDE SEQUENCE [LARGE SCALE GENOMIC DNA]</scope>
    <source>
        <strain evidence="3">cv. DH0086</strain>
    </source>
</reference>
<dbReference type="EMBL" id="CM007387">
    <property type="protein sequence ID" value="ONK63346.1"/>
    <property type="molecule type" value="Genomic_DNA"/>
</dbReference>
<evidence type="ECO:0000313" key="3">
    <source>
        <dbReference type="Proteomes" id="UP000243459"/>
    </source>
</evidence>
<dbReference type="Proteomes" id="UP000243459">
    <property type="component" value="Chromosome 7"/>
</dbReference>
<protein>
    <submittedName>
        <fullName evidence="2">Uncharacterized protein</fullName>
    </submittedName>
</protein>
<name>A0A5P1EBU0_ASPOF</name>
<sequence>MCGGAIISDFIAFKGARNVTQSDLWSSEFENLTDSFESNGSKPQTQQAEPEISSAESSSAALREQIENLESLLGLKHETAESSGVGGGVHVGLPSFDDLYGSM</sequence>
<organism evidence="2 3">
    <name type="scientific">Asparagus officinalis</name>
    <name type="common">Garden asparagus</name>
    <dbReference type="NCBI Taxonomy" id="4686"/>
    <lineage>
        <taxon>Eukaryota</taxon>
        <taxon>Viridiplantae</taxon>
        <taxon>Streptophyta</taxon>
        <taxon>Embryophyta</taxon>
        <taxon>Tracheophyta</taxon>
        <taxon>Spermatophyta</taxon>
        <taxon>Magnoliopsida</taxon>
        <taxon>Liliopsida</taxon>
        <taxon>Asparagales</taxon>
        <taxon>Asparagaceae</taxon>
        <taxon>Asparagoideae</taxon>
        <taxon>Asparagus</taxon>
    </lineage>
</organism>
<dbReference type="Gramene" id="ONK63346">
    <property type="protein sequence ID" value="ONK63346"/>
    <property type="gene ID" value="A4U43_C07F14100"/>
</dbReference>
<gene>
    <name evidence="2" type="ORF">A4U43_C07F14100</name>
</gene>
<evidence type="ECO:0000313" key="2">
    <source>
        <dbReference type="EMBL" id="ONK63346.1"/>
    </source>
</evidence>
<dbReference type="AlphaFoldDB" id="A0A5P1EBU0"/>
<feature type="compositionally biased region" description="Polar residues" evidence="1">
    <location>
        <begin position="34"/>
        <end position="47"/>
    </location>
</feature>
<accession>A0A5P1EBU0</accession>